<dbReference type="EMBL" id="CP111022">
    <property type="protein sequence ID" value="WAR19375.1"/>
    <property type="molecule type" value="Genomic_DNA"/>
</dbReference>
<feature type="compositionally biased region" description="Basic residues" evidence="1">
    <location>
        <begin position="562"/>
        <end position="573"/>
    </location>
</feature>
<accession>A0ABY7FB76</accession>
<dbReference type="PROSITE" id="PS50188">
    <property type="entry name" value="B302_SPRY"/>
    <property type="match status" value="1"/>
</dbReference>
<feature type="domain" description="B30.2/SPRY" evidence="2">
    <location>
        <begin position="1"/>
        <end position="173"/>
    </location>
</feature>
<evidence type="ECO:0000259" key="2">
    <source>
        <dbReference type="PROSITE" id="PS50188"/>
    </source>
</evidence>
<protein>
    <submittedName>
        <fullName evidence="3">SPRY3-like protein</fullName>
    </submittedName>
</protein>
<evidence type="ECO:0000313" key="3">
    <source>
        <dbReference type="EMBL" id="WAR19375.1"/>
    </source>
</evidence>
<sequence>MTIRIKQYASCSTFHVGDDGVTVNVDCVPNPHLTLNMIQGIMPLSHYNRFFEVEILQDSKDNFFMIGTNSKESSPGSDPSWNLHLSLRYHSGDGGIFTAGEGLKSDNTYGRKGDRITVYMEESFPSRSLLNFFLNGRLVFRQWVAVPQRFLFPAVGVSNGPAAFRITWPHSGATSCVNMLTLNSSLSNWIGFRNIIRNDVRRTLTLVDYDDKERTGFNVQAPRPMDRESCYFEIELLTKLDPECCPSLGLSSAFTSKFKAPKLSPGKTDDSVKVWYPATRTFALPDRTIFDIWRPVYDNFRFSESIHFPVVESSVKGGRQAFVDVDNITQADTQTNSIQCICSYENQCFFKITVLEIDAECQIQIGAALNDFPIDGIDLRHRKQRAFFVSRNTENTYPVKEGDSVCCCIKKADQGETEVYFLVNNSIGQRIVLKHNLLDTYYPIVCFTPGSAQIRITWPYHVNSKTAQAVSEEEMMLTLKGGVEEFEDVMLIRETQTKEDDDATTRITPDEENGVVDANDEDEEHDNEDNVFTPVSDRASLSGPFPGPASYNEPHTSSDRGGKKKKHGSRGRVSKSGACAIL</sequence>
<evidence type="ECO:0000313" key="4">
    <source>
        <dbReference type="Proteomes" id="UP001164746"/>
    </source>
</evidence>
<dbReference type="InterPro" id="IPR013320">
    <property type="entry name" value="ConA-like_dom_sf"/>
</dbReference>
<reference evidence="3" key="1">
    <citation type="submission" date="2022-11" db="EMBL/GenBank/DDBJ databases">
        <title>Centuries of genome instability and evolution in soft-shell clam transmissible cancer (bioRxiv).</title>
        <authorList>
            <person name="Hart S.F.M."/>
            <person name="Yonemitsu M.A."/>
            <person name="Giersch R.M."/>
            <person name="Beal B.F."/>
            <person name="Arriagada G."/>
            <person name="Davis B.W."/>
            <person name="Ostrander E.A."/>
            <person name="Goff S.P."/>
            <person name="Metzger M.J."/>
        </authorList>
    </citation>
    <scope>NUCLEOTIDE SEQUENCE</scope>
    <source>
        <strain evidence="3">MELC-2E11</strain>
        <tissue evidence="3">Siphon/mantle</tissue>
    </source>
</reference>
<evidence type="ECO:0000256" key="1">
    <source>
        <dbReference type="SAM" id="MobiDB-lite"/>
    </source>
</evidence>
<dbReference type="Proteomes" id="UP001164746">
    <property type="component" value="Chromosome 11"/>
</dbReference>
<dbReference type="InterPro" id="IPR001870">
    <property type="entry name" value="B30.2/SPRY"/>
</dbReference>
<dbReference type="SUPFAM" id="SSF49899">
    <property type="entry name" value="Concanavalin A-like lectins/glucanases"/>
    <property type="match status" value="1"/>
</dbReference>
<feature type="compositionally biased region" description="Acidic residues" evidence="1">
    <location>
        <begin position="510"/>
        <end position="529"/>
    </location>
</feature>
<organism evidence="3 4">
    <name type="scientific">Mya arenaria</name>
    <name type="common">Soft-shell clam</name>
    <dbReference type="NCBI Taxonomy" id="6604"/>
    <lineage>
        <taxon>Eukaryota</taxon>
        <taxon>Metazoa</taxon>
        <taxon>Spiralia</taxon>
        <taxon>Lophotrochozoa</taxon>
        <taxon>Mollusca</taxon>
        <taxon>Bivalvia</taxon>
        <taxon>Autobranchia</taxon>
        <taxon>Heteroconchia</taxon>
        <taxon>Euheterodonta</taxon>
        <taxon>Imparidentia</taxon>
        <taxon>Neoheterodontei</taxon>
        <taxon>Myida</taxon>
        <taxon>Myoidea</taxon>
        <taxon>Myidae</taxon>
        <taxon>Mya</taxon>
    </lineage>
</organism>
<gene>
    <name evidence="3" type="ORF">MAR_001213</name>
</gene>
<proteinExistence type="predicted"/>
<feature type="region of interest" description="Disordered" evidence="1">
    <location>
        <begin position="495"/>
        <end position="582"/>
    </location>
</feature>
<name>A0ABY7FB76_MYAAR</name>
<dbReference type="Gene3D" id="2.60.120.920">
    <property type="match status" value="1"/>
</dbReference>
<keyword evidence="4" id="KW-1185">Reference proteome</keyword>
<dbReference type="InterPro" id="IPR043136">
    <property type="entry name" value="B30.2/SPRY_sf"/>
</dbReference>